<feature type="transmembrane region" description="Helical" evidence="1">
    <location>
        <begin position="102"/>
        <end position="122"/>
    </location>
</feature>
<dbReference type="OrthoDB" id="3255586at2759"/>
<comment type="caution">
    <text evidence="2">The sequence shown here is derived from an EMBL/GenBank/DDBJ whole genome shotgun (WGS) entry which is preliminary data.</text>
</comment>
<gene>
    <name evidence="2" type="ORF">CTheo_8329</name>
</gene>
<organism evidence="2 3">
    <name type="scientific">Ceratobasidium theobromae</name>
    <dbReference type="NCBI Taxonomy" id="1582974"/>
    <lineage>
        <taxon>Eukaryota</taxon>
        <taxon>Fungi</taxon>
        <taxon>Dikarya</taxon>
        <taxon>Basidiomycota</taxon>
        <taxon>Agaricomycotina</taxon>
        <taxon>Agaricomycetes</taxon>
        <taxon>Cantharellales</taxon>
        <taxon>Ceratobasidiaceae</taxon>
        <taxon>Ceratobasidium</taxon>
    </lineage>
</organism>
<evidence type="ECO:0008006" key="4">
    <source>
        <dbReference type="Google" id="ProtNLM"/>
    </source>
</evidence>
<keyword evidence="1" id="KW-0472">Membrane</keyword>
<dbReference type="EMBL" id="SSOP01000520">
    <property type="protein sequence ID" value="KAB5588227.1"/>
    <property type="molecule type" value="Genomic_DNA"/>
</dbReference>
<evidence type="ECO:0000313" key="3">
    <source>
        <dbReference type="Proteomes" id="UP000383932"/>
    </source>
</evidence>
<sequence length="201" mass="21507">MARSNAGTPTPAIFPKSSAGKNLTKVFIVSSVISTISVGLNLTIFGFSSFFVTPAAFVVTIIHHITIRCLLAKKSAGPGSGGILIDSPAESRFECLRHSANFWILPIFASTWLVGGILTILVELYNGYVDCGVIIRYLDIVSGCLAVAESGVLIIMAAFCRMLRNEANSQLSNLQCSEVVSVESLDLKVDTSGSYWQEHSG</sequence>
<evidence type="ECO:0000313" key="2">
    <source>
        <dbReference type="EMBL" id="KAB5588227.1"/>
    </source>
</evidence>
<keyword evidence="1" id="KW-0812">Transmembrane</keyword>
<evidence type="ECO:0000256" key="1">
    <source>
        <dbReference type="SAM" id="Phobius"/>
    </source>
</evidence>
<name>A0A5N5Q9Z3_9AGAM</name>
<dbReference type="AlphaFoldDB" id="A0A5N5Q9Z3"/>
<dbReference type="Proteomes" id="UP000383932">
    <property type="component" value="Unassembled WGS sequence"/>
</dbReference>
<keyword evidence="3" id="KW-1185">Reference proteome</keyword>
<protein>
    <recommendedName>
        <fullName evidence="4">Transmembrane protein</fullName>
    </recommendedName>
</protein>
<accession>A0A5N5Q9Z3</accession>
<feature type="transmembrane region" description="Helical" evidence="1">
    <location>
        <begin position="51"/>
        <end position="71"/>
    </location>
</feature>
<proteinExistence type="predicted"/>
<feature type="transmembrane region" description="Helical" evidence="1">
    <location>
        <begin position="26"/>
        <end position="45"/>
    </location>
</feature>
<keyword evidence="1" id="KW-1133">Transmembrane helix</keyword>
<reference evidence="2 3" key="1">
    <citation type="journal article" date="2019" name="Fungal Biol. Biotechnol.">
        <title>Draft genome sequence of fastidious pathogen Ceratobasidium theobromae, which causes vascular-streak dieback in Theobroma cacao.</title>
        <authorList>
            <person name="Ali S.S."/>
            <person name="Asman A."/>
            <person name="Shao J."/>
            <person name="Firmansyah A.P."/>
            <person name="Susilo A.W."/>
            <person name="Rosmana A."/>
            <person name="McMahon P."/>
            <person name="Junaid M."/>
            <person name="Guest D."/>
            <person name="Kheng T.Y."/>
            <person name="Meinhardt L.W."/>
            <person name="Bailey B.A."/>
        </authorList>
    </citation>
    <scope>NUCLEOTIDE SEQUENCE [LARGE SCALE GENOMIC DNA]</scope>
    <source>
        <strain evidence="2 3">CT2</strain>
    </source>
</reference>
<feature type="transmembrane region" description="Helical" evidence="1">
    <location>
        <begin position="134"/>
        <end position="160"/>
    </location>
</feature>